<evidence type="ECO:0000313" key="6">
    <source>
        <dbReference type="Proteomes" id="UP001497472"/>
    </source>
</evidence>
<evidence type="ECO:0008006" key="7">
    <source>
        <dbReference type="Google" id="ProtNLM"/>
    </source>
</evidence>
<evidence type="ECO:0000313" key="5">
    <source>
        <dbReference type="EMBL" id="CAK1550751.1"/>
    </source>
</evidence>
<dbReference type="PROSITE" id="PS00233">
    <property type="entry name" value="CHIT_BIND_RR_1"/>
    <property type="match status" value="1"/>
</dbReference>
<name>A0AAV1JML4_9NEOP</name>
<dbReference type="Proteomes" id="UP001497472">
    <property type="component" value="Unassembled WGS sequence"/>
</dbReference>
<dbReference type="PANTHER" id="PTHR12236:SF76">
    <property type="entry name" value="ADULT-SPECIFIC CUTICULAR PROTEIN ACP-20-LIKE PROTEIN"/>
    <property type="match status" value="1"/>
</dbReference>
<organism evidence="5 6">
    <name type="scientific">Leptosia nina</name>
    <dbReference type="NCBI Taxonomy" id="320188"/>
    <lineage>
        <taxon>Eukaryota</taxon>
        <taxon>Metazoa</taxon>
        <taxon>Ecdysozoa</taxon>
        <taxon>Arthropoda</taxon>
        <taxon>Hexapoda</taxon>
        <taxon>Insecta</taxon>
        <taxon>Pterygota</taxon>
        <taxon>Neoptera</taxon>
        <taxon>Endopterygota</taxon>
        <taxon>Lepidoptera</taxon>
        <taxon>Glossata</taxon>
        <taxon>Ditrysia</taxon>
        <taxon>Papilionoidea</taxon>
        <taxon>Pieridae</taxon>
        <taxon>Pierinae</taxon>
        <taxon>Leptosia</taxon>
    </lineage>
</organism>
<dbReference type="PROSITE" id="PS51155">
    <property type="entry name" value="CHIT_BIND_RR_2"/>
    <property type="match status" value="1"/>
</dbReference>
<dbReference type="GO" id="GO:0031012">
    <property type="term" value="C:extracellular matrix"/>
    <property type="evidence" value="ECO:0007669"/>
    <property type="project" value="TreeGrafter"/>
</dbReference>
<dbReference type="InterPro" id="IPR051217">
    <property type="entry name" value="Insect_Cuticle_Struc_Prot"/>
</dbReference>
<gene>
    <name evidence="5" type="ORF">LNINA_LOCUS9949</name>
</gene>
<protein>
    <recommendedName>
        <fullName evidence="7">Cuticle protein</fullName>
    </recommendedName>
</protein>
<feature type="chain" id="PRO_5043673569" description="Cuticle protein" evidence="4">
    <location>
        <begin position="20"/>
        <end position="270"/>
    </location>
</feature>
<dbReference type="Pfam" id="PF00379">
    <property type="entry name" value="Chitin_bind_4"/>
    <property type="match status" value="1"/>
</dbReference>
<evidence type="ECO:0000256" key="2">
    <source>
        <dbReference type="ARBA" id="ARBA00022729"/>
    </source>
</evidence>
<evidence type="ECO:0000256" key="1">
    <source>
        <dbReference type="ARBA" id="ARBA00022460"/>
    </source>
</evidence>
<keyword evidence="1 3" id="KW-0193">Cuticle</keyword>
<proteinExistence type="predicted"/>
<accession>A0AAV1JML4</accession>
<dbReference type="EMBL" id="CAVLEF010000088">
    <property type="protein sequence ID" value="CAK1550751.1"/>
    <property type="molecule type" value="Genomic_DNA"/>
</dbReference>
<keyword evidence="6" id="KW-1185">Reference proteome</keyword>
<dbReference type="PANTHER" id="PTHR12236">
    <property type="entry name" value="STRUCTURAL CONTITUENT OF CUTICLE"/>
    <property type="match status" value="1"/>
</dbReference>
<dbReference type="InterPro" id="IPR000618">
    <property type="entry name" value="Insect_cuticle"/>
</dbReference>
<keyword evidence="2 4" id="KW-0732">Signal</keyword>
<dbReference type="InterPro" id="IPR031311">
    <property type="entry name" value="CHIT_BIND_RR_consensus"/>
</dbReference>
<dbReference type="PRINTS" id="PR00947">
    <property type="entry name" value="CUTICLE"/>
</dbReference>
<feature type="signal peptide" evidence="4">
    <location>
        <begin position="1"/>
        <end position="19"/>
    </location>
</feature>
<evidence type="ECO:0000256" key="3">
    <source>
        <dbReference type="PROSITE-ProRule" id="PRU00497"/>
    </source>
</evidence>
<sequence length="270" mass="28585">MKFLIAISCLLALSAPTRATGSLDGLVYAPGHASADYYTYPSYAFEYAVRDPHTGDNKAQWEKRDGDVVTGAYSLVEPDGSIRVVEYRADDKSGFNAVVKRIGPNLHPVSQPIYKAPIPSLGHAAAPVIVGSVAGLGGLASAPYYSKPYYGNGAYSSASIYKPARPVVKEIAPVAPILPAPAPIAPILPAPVYSAPAPIAPILRAPVYSAPAPIAPILRAPVYSAPALPAPLPLAPAYYPRPRIPIPIPYNPYSSYNSNYDLYSSPLSYH</sequence>
<comment type="caution">
    <text evidence="5">The sequence shown here is derived from an EMBL/GenBank/DDBJ whole genome shotgun (WGS) entry which is preliminary data.</text>
</comment>
<evidence type="ECO:0000256" key="4">
    <source>
        <dbReference type="SAM" id="SignalP"/>
    </source>
</evidence>
<dbReference type="GO" id="GO:0005615">
    <property type="term" value="C:extracellular space"/>
    <property type="evidence" value="ECO:0007669"/>
    <property type="project" value="TreeGrafter"/>
</dbReference>
<reference evidence="5 6" key="1">
    <citation type="submission" date="2023-11" db="EMBL/GenBank/DDBJ databases">
        <authorList>
            <person name="Okamura Y."/>
        </authorList>
    </citation>
    <scope>NUCLEOTIDE SEQUENCE [LARGE SCALE GENOMIC DNA]</scope>
</reference>
<dbReference type="GO" id="GO:0042302">
    <property type="term" value="F:structural constituent of cuticle"/>
    <property type="evidence" value="ECO:0007669"/>
    <property type="project" value="UniProtKB-UniRule"/>
</dbReference>
<dbReference type="AlphaFoldDB" id="A0AAV1JML4"/>